<feature type="domain" description="Sodium/calcium exchanger membrane region" evidence="6">
    <location>
        <begin position="5"/>
        <end position="144"/>
    </location>
</feature>
<keyword evidence="4 5" id="KW-0472">Membrane</keyword>
<dbReference type="Gene3D" id="1.20.1420.30">
    <property type="entry name" value="NCX, central ion-binding region"/>
    <property type="match status" value="1"/>
</dbReference>
<dbReference type="GO" id="GO:0006874">
    <property type="term" value="P:intracellular calcium ion homeostasis"/>
    <property type="evidence" value="ECO:0007669"/>
    <property type="project" value="TreeGrafter"/>
</dbReference>
<comment type="caution">
    <text evidence="7">The sequence shown here is derived from an EMBL/GenBank/DDBJ whole genome shotgun (WGS) entry which is preliminary data.</text>
</comment>
<evidence type="ECO:0000256" key="5">
    <source>
        <dbReference type="SAM" id="Phobius"/>
    </source>
</evidence>
<dbReference type="Pfam" id="PF01699">
    <property type="entry name" value="Na_Ca_ex"/>
    <property type="match status" value="2"/>
</dbReference>
<dbReference type="InterPro" id="IPR004481">
    <property type="entry name" value="K/Na/Ca-exchanger"/>
</dbReference>
<gene>
    <name evidence="7" type="ORF">FEF27_06060</name>
</gene>
<dbReference type="InterPro" id="IPR044880">
    <property type="entry name" value="NCX_ion-bd_dom_sf"/>
</dbReference>
<feature type="transmembrane region" description="Helical" evidence="5">
    <location>
        <begin position="344"/>
        <end position="365"/>
    </location>
</feature>
<dbReference type="GO" id="GO:0005886">
    <property type="term" value="C:plasma membrane"/>
    <property type="evidence" value="ECO:0007669"/>
    <property type="project" value="TreeGrafter"/>
</dbReference>
<organism evidence="7 8">
    <name type="scientific">Nesterenkonia sphaerica</name>
    <dbReference type="NCBI Taxonomy" id="1804988"/>
    <lineage>
        <taxon>Bacteria</taxon>
        <taxon>Bacillati</taxon>
        <taxon>Actinomycetota</taxon>
        <taxon>Actinomycetes</taxon>
        <taxon>Micrococcales</taxon>
        <taxon>Micrococcaceae</taxon>
        <taxon>Nesterenkonia</taxon>
    </lineage>
</organism>
<protein>
    <submittedName>
        <fullName evidence="7">Calcium/sodium antiporter</fullName>
    </submittedName>
</protein>
<evidence type="ECO:0000313" key="8">
    <source>
        <dbReference type="Proteomes" id="UP000306544"/>
    </source>
</evidence>
<feature type="transmembrane region" description="Helical" evidence="5">
    <location>
        <begin position="253"/>
        <end position="275"/>
    </location>
</feature>
<proteinExistence type="predicted"/>
<reference evidence="7 8" key="1">
    <citation type="submission" date="2019-05" db="EMBL/GenBank/DDBJ databases">
        <title>Nesterenkonia sp. GY239, isolated from the Southern Atlantic Ocean.</title>
        <authorList>
            <person name="Zhang G."/>
        </authorList>
    </citation>
    <scope>NUCLEOTIDE SEQUENCE [LARGE SCALE GENOMIC DNA]</scope>
    <source>
        <strain evidence="7 8">GY239</strain>
    </source>
</reference>
<dbReference type="PANTHER" id="PTHR10846">
    <property type="entry name" value="SODIUM/POTASSIUM/CALCIUM EXCHANGER"/>
    <property type="match status" value="1"/>
</dbReference>
<dbReference type="RefSeq" id="WP_138169961.1">
    <property type="nucleotide sequence ID" value="NZ_VAWA01000006.1"/>
</dbReference>
<feature type="transmembrane region" description="Helical" evidence="5">
    <location>
        <begin position="36"/>
        <end position="59"/>
    </location>
</feature>
<dbReference type="GO" id="GO:0008273">
    <property type="term" value="F:calcium, potassium:sodium antiporter activity"/>
    <property type="evidence" value="ECO:0007669"/>
    <property type="project" value="TreeGrafter"/>
</dbReference>
<dbReference type="GO" id="GO:0005262">
    <property type="term" value="F:calcium channel activity"/>
    <property type="evidence" value="ECO:0007669"/>
    <property type="project" value="TreeGrafter"/>
</dbReference>
<feature type="transmembrane region" description="Helical" evidence="5">
    <location>
        <begin position="287"/>
        <end position="307"/>
    </location>
</feature>
<feature type="transmembrane region" description="Helical" evidence="5">
    <location>
        <begin position="314"/>
        <end position="332"/>
    </location>
</feature>
<feature type="transmembrane region" description="Helical" evidence="5">
    <location>
        <begin position="127"/>
        <end position="148"/>
    </location>
</feature>
<dbReference type="InterPro" id="IPR004837">
    <property type="entry name" value="NaCa_Exmemb"/>
</dbReference>
<keyword evidence="2 5" id="KW-0812">Transmembrane</keyword>
<feature type="transmembrane region" description="Helical" evidence="5">
    <location>
        <begin position="104"/>
        <end position="121"/>
    </location>
</feature>
<keyword evidence="3 5" id="KW-1133">Transmembrane helix</keyword>
<evidence type="ECO:0000256" key="2">
    <source>
        <dbReference type="ARBA" id="ARBA00022692"/>
    </source>
</evidence>
<evidence type="ECO:0000256" key="3">
    <source>
        <dbReference type="ARBA" id="ARBA00022989"/>
    </source>
</evidence>
<dbReference type="AlphaFoldDB" id="A0A5R9ADY3"/>
<comment type="subcellular location">
    <subcellularLocation>
        <location evidence="1">Membrane</location>
        <topology evidence="1">Multi-pass membrane protein</topology>
    </subcellularLocation>
</comment>
<name>A0A5R9ADY3_9MICC</name>
<feature type="domain" description="Sodium/calcium exchanger membrane region" evidence="6">
    <location>
        <begin position="189"/>
        <end position="331"/>
    </location>
</feature>
<dbReference type="Proteomes" id="UP000306544">
    <property type="component" value="Unassembled WGS sequence"/>
</dbReference>
<evidence type="ECO:0000313" key="7">
    <source>
        <dbReference type="EMBL" id="TLP76818.1"/>
    </source>
</evidence>
<dbReference type="OrthoDB" id="9794225at2"/>
<dbReference type="PANTHER" id="PTHR10846:SF8">
    <property type="entry name" value="INNER MEMBRANE PROTEIN YRBG"/>
    <property type="match status" value="1"/>
</dbReference>
<evidence type="ECO:0000259" key="6">
    <source>
        <dbReference type="Pfam" id="PF01699"/>
    </source>
</evidence>
<feature type="transmembrane region" description="Helical" evidence="5">
    <location>
        <begin position="6"/>
        <end position="24"/>
    </location>
</feature>
<keyword evidence="8" id="KW-1185">Reference proteome</keyword>
<evidence type="ECO:0000256" key="4">
    <source>
        <dbReference type="ARBA" id="ARBA00023136"/>
    </source>
</evidence>
<dbReference type="NCBIfam" id="TIGR00367">
    <property type="entry name" value="calcium/sodium antiporter"/>
    <property type="match status" value="1"/>
</dbReference>
<accession>A0A5R9ADY3</accession>
<evidence type="ECO:0000256" key="1">
    <source>
        <dbReference type="ARBA" id="ARBA00004141"/>
    </source>
</evidence>
<dbReference type="EMBL" id="VAWA01000006">
    <property type="protein sequence ID" value="TLP76818.1"/>
    <property type="molecule type" value="Genomic_DNA"/>
</dbReference>
<feature type="transmembrane region" description="Helical" evidence="5">
    <location>
        <begin position="187"/>
        <end position="207"/>
    </location>
</feature>
<feature type="transmembrane region" description="Helical" evidence="5">
    <location>
        <begin position="79"/>
        <end position="97"/>
    </location>
</feature>
<sequence>MTLLSIILLISGFVLLVLGGEALVRGAASLGKTVGLSSLIIGLTVVAFATSAPELAVSMGAVLSGSPGLAVGNVVGSNIANILFVMGLTAVFGALLVKVQLIKADIPIMIGFSLLALLLAFDGGFSLVDGVILLGLLVVYLVGTVWYARRRARQGDDPQLGVEGILDQGAGRLTATLRATTLRATTVDLILIGLGVVMLVIGAQFLVRSATAIASALGVSDLIIGLTVVAVGTSLPELATSVIAAVRGERDMAVGNLVGSNIFNIGAVLGLTSIVSPTGVGVDSAAVNFDLPVMVAVALVLLPLAFTGQAIARWEGFVLTGMYMAYVAYLILDAAGHDALGPFSAAMLWFVVPVTALWVFTLAAYELSLHLRKRADPEPSGTPAA</sequence>